<reference evidence="2" key="1">
    <citation type="submission" date="2022-09" db="EMBL/GenBank/DDBJ databases">
        <title>Actin cytoskeleton and complex cell architecture in an #Asgard archaeon.</title>
        <authorList>
            <person name="Ponce Toledo R.I."/>
            <person name="Schleper C."/>
            <person name="Rodrigues Oliveira T."/>
            <person name="Wollweber F."/>
            <person name="Xu J."/>
            <person name="Rittmann S."/>
            <person name="Klingl A."/>
            <person name="Pilhofer M."/>
        </authorList>
    </citation>
    <scope>NUCLEOTIDE SEQUENCE</scope>
    <source>
        <strain evidence="2">B-35</strain>
    </source>
</reference>
<evidence type="ECO:0000313" key="3">
    <source>
        <dbReference type="Proteomes" id="UP001208689"/>
    </source>
</evidence>
<proteinExistence type="predicted"/>
<dbReference type="InterPro" id="IPR013196">
    <property type="entry name" value="HTH_11"/>
</dbReference>
<dbReference type="EMBL" id="CP104013">
    <property type="protein sequence ID" value="UYP46926.1"/>
    <property type="molecule type" value="Genomic_DNA"/>
</dbReference>
<organism evidence="2 3">
    <name type="scientific">Candidatus Lokiarchaeum ossiferum</name>
    <dbReference type="NCBI Taxonomy" id="2951803"/>
    <lineage>
        <taxon>Archaea</taxon>
        <taxon>Promethearchaeati</taxon>
        <taxon>Promethearchaeota</taxon>
        <taxon>Promethearchaeia</taxon>
        <taxon>Promethearchaeales</taxon>
        <taxon>Promethearchaeaceae</taxon>
        <taxon>Candidatus Lokiarchaeum</taxon>
    </lineage>
</organism>
<evidence type="ECO:0000259" key="1">
    <source>
        <dbReference type="Pfam" id="PF08279"/>
    </source>
</evidence>
<dbReference type="InterPro" id="IPR036390">
    <property type="entry name" value="WH_DNA-bd_sf"/>
</dbReference>
<gene>
    <name evidence="2" type="ORF">NEF87_003211</name>
</gene>
<dbReference type="CDD" id="cd00090">
    <property type="entry name" value="HTH_ARSR"/>
    <property type="match status" value="1"/>
</dbReference>
<evidence type="ECO:0000313" key="2">
    <source>
        <dbReference type="EMBL" id="UYP46926.1"/>
    </source>
</evidence>
<dbReference type="Pfam" id="PF08279">
    <property type="entry name" value="HTH_11"/>
    <property type="match status" value="1"/>
</dbReference>
<dbReference type="InterPro" id="IPR011991">
    <property type="entry name" value="ArsR-like_HTH"/>
</dbReference>
<dbReference type="InterPro" id="IPR036388">
    <property type="entry name" value="WH-like_DNA-bd_sf"/>
</dbReference>
<dbReference type="Gene3D" id="1.10.10.10">
    <property type="entry name" value="Winged helix-like DNA-binding domain superfamily/Winged helix DNA-binding domain"/>
    <property type="match status" value="1"/>
</dbReference>
<accession>A0ABY6HU32</accession>
<name>A0ABY6HU32_9ARCH</name>
<dbReference type="Proteomes" id="UP001208689">
    <property type="component" value="Chromosome"/>
</dbReference>
<protein>
    <recommendedName>
        <fullName evidence="1">Helix-turn-helix type 11 domain-containing protein</fullName>
    </recommendedName>
</protein>
<keyword evidence="3" id="KW-1185">Reference proteome</keyword>
<dbReference type="SUPFAM" id="SSF46785">
    <property type="entry name" value="Winged helix' DNA-binding domain"/>
    <property type="match status" value="1"/>
</dbReference>
<feature type="domain" description="Helix-turn-helix type 11" evidence="1">
    <location>
        <begin position="9"/>
        <end position="46"/>
    </location>
</feature>
<sequence>MVKASLQDEIVHLLQETRYGLSVSKLAHQLGASRTTISKYLKILEDEDKAFVQDIGQYKLWHQKEKYLKNKTRREALSTFYEPFYLSMLRNIPQFIQNPSDLKELGKVMANDLNFSEMTDIMVNQQQTQSSPIKPNENPTKFFPLEFLSHKIMNIIDSILTTFDSYQWSTPVILEEQRLLILRMKNSEYLSLPAHFQIFSGIIEEEMSKYIPVKVSIHQIDPQNNIVDIKFQF</sequence>